<sequence>MEKKPQLRKRDRIWNFFRHKKHVGTLQRRNTTTEQKEKITCLSIYAQQHFSLSLDSDIFESLLEDNDWDLKKAIADLSDYEEASHGILVEPPQGQVLLGPENDGGTSCYIDALLFAMYISNTTFDPLLTYDIPPENEAKVKLQTVMRLFVNKLRKGNFISANYVHWLRKVLEEAQWNGKDENGYWSQEDASELFMFITETFDLPYLPFQIRLFHGANHDTNDDRVMTDRVLSLSIPQSNMNTRLKLEDILLDYFYNNIITGIKRQEVIAWQVLELLPFYSATNEQGELINTQFDSAFPDTRMILPIVLKRYFYENTEIKKNKIPIDIPFTIDFNRFINQNMDDPVCTTCGQMNDWTLYLKSVVCHKGSSPYSGHYISYARTEEEWIKLDDMNKEMRVTLVKDQAKMFADLAENAYILFYELDKT</sequence>
<evidence type="ECO:0000256" key="5">
    <source>
        <dbReference type="ARBA" id="ARBA00022786"/>
    </source>
</evidence>
<evidence type="ECO:0000313" key="9">
    <source>
        <dbReference type="EMBL" id="RCH97059.1"/>
    </source>
</evidence>
<accession>A0A367K4H8</accession>
<dbReference type="GO" id="GO:0004843">
    <property type="term" value="F:cysteine-type deubiquitinase activity"/>
    <property type="evidence" value="ECO:0007669"/>
    <property type="project" value="UniProtKB-EC"/>
</dbReference>
<organism evidence="9 10">
    <name type="scientific">Rhizopus azygosporus</name>
    <name type="common">Rhizopus microsporus var. azygosporus</name>
    <dbReference type="NCBI Taxonomy" id="86630"/>
    <lineage>
        <taxon>Eukaryota</taxon>
        <taxon>Fungi</taxon>
        <taxon>Fungi incertae sedis</taxon>
        <taxon>Mucoromycota</taxon>
        <taxon>Mucoromycotina</taxon>
        <taxon>Mucoromycetes</taxon>
        <taxon>Mucorales</taxon>
        <taxon>Mucorineae</taxon>
        <taxon>Rhizopodaceae</taxon>
        <taxon>Rhizopus</taxon>
    </lineage>
</organism>
<dbReference type="OrthoDB" id="6287070at2759"/>
<evidence type="ECO:0000256" key="2">
    <source>
        <dbReference type="ARBA" id="ARBA00009085"/>
    </source>
</evidence>
<comment type="catalytic activity">
    <reaction evidence="1">
        <text>Thiol-dependent hydrolysis of ester, thioester, amide, peptide and isopeptide bonds formed by the C-terminal Gly of ubiquitin (a 76-residue protein attached to proteins as an intracellular targeting signal).</text>
        <dbReference type="EC" id="3.4.19.12"/>
    </reaction>
</comment>
<dbReference type="PROSITE" id="PS50235">
    <property type="entry name" value="USP_3"/>
    <property type="match status" value="1"/>
</dbReference>
<dbReference type="Pfam" id="PF00443">
    <property type="entry name" value="UCH"/>
    <property type="match status" value="1"/>
</dbReference>
<dbReference type="EC" id="3.4.19.12" evidence="3"/>
<gene>
    <name evidence="9" type="ORF">CU097_001584</name>
</gene>
<dbReference type="InterPro" id="IPR001394">
    <property type="entry name" value="Peptidase_C19_UCH"/>
</dbReference>
<reference evidence="9 10" key="1">
    <citation type="journal article" date="2018" name="G3 (Bethesda)">
        <title>Phylogenetic and Phylogenomic Definition of Rhizopus Species.</title>
        <authorList>
            <person name="Gryganskyi A.P."/>
            <person name="Golan J."/>
            <person name="Dolatabadi S."/>
            <person name="Mondo S."/>
            <person name="Robb S."/>
            <person name="Idnurm A."/>
            <person name="Muszewska A."/>
            <person name="Steczkiewicz K."/>
            <person name="Masonjones S."/>
            <person name="Liao H.L."/>
            <person name="Gajdeczka M.T."/>
            <person name="Anike F."/>
            <person name="Vuek A."/>
            <person name="Anishchenko I.M."/>
            <person name="Voigt K."/>
            <person name="de Hoog G.S."/>
            <person name="Smith M.E."/>
            <person name="Heitman J."/>
            <person name="Vilgalys R."/>
            <person name="Stajich J.E."/>
        </authorList>
    </citation>
    <scope>NUCLEOTIDE SEQUENCE [LARGE SCALE GENOMIC DNA]</scope>
    <source>
        <strain evidence="9 10">CBS 357.93</strain>
    </source>
</reference>
<dbReference type="GO" id="GO:0005829">
    <property type="term" value="C:cytosol"/>
    <property type="evidence" value="ECO:0007669"/>
    <property type="project" value="TreeGrafter"/>
</dbReference>
<dbReference type="AlphaFoldDB" id="A0A367K4H8"/>
<comment type="caution">
    <text evidence="9">The sequence shown here is derived from an EMBL/GenBank/DDBJ whole genome shotgun (WGS) entry which is preliminary data.</text>
</comment>
<evidence type="ECO:0000256" key="7">
    <source>
        <dbReference type="ARBA" id="ARBA00022807"/>
    </source>
</evidence>
<keyword evidence="10" id="KW-1185">Reference proteome</keyword>
<protein>
    <recommendedName>
        <fullName evidence="3">ubiquitinyl hydrolase 1</fullName>
        <ecNumber evidence="3">3.4.19.12</ecNumber>
    </recommendedName>
</protein>
<dbReference type="Proteomes" id="UP000252139">
    <property type="component" value="Unassembled WGS sequence"/>
</dbReference>
<comment type="similarity">
    <text evidence="2">Belongs to the peptidase C19 family.</text>
</comment>
<evidence type="ECO:0000259" key="8">
    <source>
        <dbReference type="PROSITE" id="PS50235"/>
    </source>
</evidence>
<dbReference type="GO" id="GO:0006508">
    <property type="term" value="P:proteolysis"/>
    <property type="evidence" value="ECO:0007669"/>
    <property type="project" value="UniProtKB-KW"/>
</dbReference>
<keyword evidence="6" id="KW-0378">Hydrolase</keyword>
<dbReference type="EMBL" id="PJQL01000311">
    <property type="protein sequence ID" value="RCH97059.1"/>
    <property type="molecule type" value="Genomic_DNA"/>
</dbReference>
<dbReference type="GO" id="GO:0016579">
    <property type="term" value="P:protein deubiquitination"/>
    <property type="evidence" value="ECO:0007669"/>
    <property type="project" value="InterPro"/>
</dbReference>
<evidence type="ECO:0000313" key="10">
    <source>
        <dbReference type="Proteomes" id="UP000252139"/>
    </source>
</evidence>
<dbReference type="STRING" id="86630.A0A367K4H8"/>
<dbReference type="InterPro" id="IPR028889">
    <property type="entry name" value="USP"/>
</dbReference>
<evidence type="ECO:0000256" key="1">
    <source>
        <dbReference type="ARBA" id="ARBA00000707"/>
    </source>
</evidence>
<evidence type="ECO:0000256" key="4">
    <source>
        <dbReference type="ARBA" id="ARBA00022670"/>
    </source>
</evidence>
<dbReference type="Gene3D" id="3.90.70.10">
    <property type="entry name" value="Cysteine proteinases"/>
    <property type="match status" value="1"/>
</dbReference>
<dbReference type="PANTHER" id="PTHR24006">
    <property type="entry name" value="UBIQUITIN CARBOXYL-TERMINAL HYDROLASE"/>
    <property type="match status" value="1"/>
</dbReference>
<keyword evidence="5" id="KW-0833">Ubl conjugation pathway</keyword>
<feature type="non-terminal residue" evidence="9">
    <location>
        <position position="424"/>
    </location>
</feature>
<evidence type="ECO:0000256" key="6">
    <source>
        <dbReference type="ARBA" id="ARBA00022801"/>
    </source>
</evidence>
<dbReference type="SUPFAM" id="SSF54001">
    <property type="entry name" value="Cysteine proteinases"/>
    <property type="match status" value="1"/>
</dbReference>
<keyword evidence="4" id="KW-0645">Protease</keyword>
<dbReference type="PANTHER" id="PTHR24006:SF722">
    <property type="entry name" value="UBIQUITIN CARBOXYL-TERMINAL HYDROLASE 48"/>
    <property type="match status" value="1"/>
</dbReference>
<evidence type="ECO:0000256" key="3">
    <source>
        <dbReference type="ARBA" id="ARBA00012759"/>
    </source>
</evidence>
<name>A0A367K4H8_RHIAZ</name>
<keyword evidence="7" id="KW-0788">Thiol protease</keyword>
<dbReference type="InterPro" id="IPR050164">
    <property type="entry name" value="Peptidase_C19"/>
</dbReference>
<dbReference type="InterPro" id="IPR038765">
    <property type="entry name" value="Papain-like_cys_pep_sf"/>
</dbReference>
<feature type="domain" description="USP" evidence="8">
    <location>
        <begin position="98"/>
        <end position="422"/>
    </location>
</feature>
<dbReference type="GO" id="GO:0005634">
    <property type="term" value="C:nucleus"/>
    <property type="evidence" value="ECO:0007669"/>
    <property type="project" value="UniProtKB-SubCell"/>
</dbReference>
<proteinExistence type="inferred from homology"/>